<keyword evidence="7" id="KW-1133">Transmembrane helix</keyword>
<dbReference type="Gene3D" id="3.40.50.720">
    <property type="entry name" value="NAD(P)-binding Rossmann-like Domain"/>
    <property type="match status" value="1"/>
</dbReference>
<dbReference type="GO" id="GO:0008641">
    <property type="term" value="F:ubiquitin-like modifier activating enzyme activity"/>
    <property type="evidence" value="ECO:0007669"/>
    <property type="project" value="InterPro"/>
</dbReference>
<dbReference type="GO" id="GO:0061503">
    <property type="term" value="F:tRNA threonylcarbamoyladenosine dehydratase"/>
    <property type="evidence" value="ECO:0007669"/>
    <property type="project" value="TreeGrafter"/>
</dbReference>
<evidence type="ECO:0000256" key="4">
    <source>
        <dbReference type="ARBA" id="ARBA00022692"/>
    </source>
</evidence>
<organism evidence="12 13">
    <name type="scientific">Arsukibacterium ikkense</name>
    <dbReference type="NCBI Taxonomy" id="336831"/>
    <lineage>
        <taxon>Bacteria</taxon>
        <taxon>Pseudomonadati</taxon>
        <taxon>Pseudomonadota</taxon>
        <taxon>Gammaproteobacteria</taxon>
        <taxon>Chromatiales</taxon>
        <taxon>Chromatiaceae</taxon>
        <taxon>Arsukibacterium</taxon>
    </lineage>
</organism>
<protein>
    <recommendedName>
        <fullName evidence="9">tRNA threonylcarbamoyladenosine dehydratase</fullName>
    </recommendedName>
    <alternativeName>
        <fullName evidence="10">t(6)A37 dehydratase</fullName>
    </alternativeName>
</protein>
<evidence type="ECO:0000256" key="3">
    <source>
        <dbReference type="ARBA" id="ARBA00022598"/>
    </source>
</evidence>
<proteinExistence type="inferred from homology"/>
<dbReference type="STRING" id="336831.WG68_16650"/>
<keyword evidence="6" id="KW-0067">ATP-binding</keyword>
<keyword evidence="5" id="KW-0547">Nucleotide-binding</keyword>
<dbReference type="InterPro" id="IPR045886">
    <property type="entry name" value="ThiF/MoeB/HesA"/>
</dbReference>
<dbReference type="NCBIfam" id="NF011696">
    <property type="entry name" value="PRK15116.1"/>
    <property type="match status" value="1"/>
</dbReference>
<dbReference type="PANTHER" id="PTHR43267">
    <property type="entry name" value="TRNA THREONYLCARBAMOYLADENOSINE DEHYDRATASE"/>
    <property type="match status" value="1"/>
</dbReference>
<evidence type="ECO:0000256" key="6">
    <source>
        <dbReference type="ARBA" id="ARBA00022840"/>
    </source>
</evidence>
<keyword evidence="3" id="KW-0436">Ligase</keyword>
<evidence type="ECO:0000256" key="10">
    <source>
        <dbReference type="ARBA" id="ARBA00083375"/>
    </source>
</evidence>
<comment type="similarity">
    <text evidence="2">Belongs to the HesA/MoeB/ThiF family.</text>
</comment>
<dbReference type="FunFam" id="3.40.50.720:FF:000096">
    <property type="entry name" value="tRNA cyclic N6-threonylcarbamoyladenosine(37) synthase TcdA"/>
    <property type="match status" value="1"/>
</dbReference>
<dbReference type="InterPro" id="IPR000594">
    <property type="entry name" value="ThiF_NAD_FAD-bd"/>
</dbReference>
<evidence type="ECO:0000256" key="1">
    <source>
        <dbReference type="ARBA" id="ARBA00004167"/>
    </source>
</evidence>
<dbReference type="GO" id="GO:0005524">
    <property type="term" value="F:ATP binding"/>
    <property type="evidence" value="ECO:0007669"/>
    <property type="project" value="UniProtKB-KW"/>
</dbReference>
<evidence type="ECO:0000256" key="9">
    <source>
        <dbReference type="ARBA" id="ARBA00074884"/>
    </source>
</evidence>
<feature type="domain" description="THIF-type NAD/FAD binding fold" evidence="11">
    <location>
        <begin position="14"/>
        <end position="267"/>
    </location>
</feature>
<accession>A0A0M2V3Q1</accession>
<evidence type="ECO:0000256" key="2">
    <source>
        <dbReference type="ARBA" id="ARBA00009919"/>
    </source>
</evidence>
<evidence type="ECO:0000256" key="7">
    <source>
        <dbReference type="ARBA" id="ARBA00022989"/>
    </source>
</evidence>
<keyword evidence="8" id="KW-0472">Membrane</keyword>
<dbReference type="OrthoDB" id="9804150at2"/>
<keyword evidence="4" id="KW-0812">Transmembrane</keyword>
<name>A0A0M2V3Q1_9GAMM</name>
<dbReference type="Pfam" id="PF00899">
    <property type="entry name" value="ThiF"/>
    <property type="match status" value="1"/>
</dbReference>
<comment type="caution">
    <text evidence="12">The sequence shown here is derived from an EMBL/GenBank/DDBJ whole genome shotgun (WGS) entry which is preliminary data.</text>
</comment>
<evidence type="ECO:0000313" key="13">
    <source>
        <dbReference type="Proteomes" id="UP000034228"/>
    </source>
</evidence>
<evidence type="ECO:0000256" key="8">
    <source>
        <dbReference type="ARBA" id="ARBA00023136"/>
    </source>
</evidence>
<dbReference type="EMBL" id="LAHO01000018">
    <property type="protein sequence ID" value="KKO44265.1"/>
    <property type="molecule type" value="Genomic_DNA"/>
</dbReference>
<keyword evidence="13" id="KW-1185">Reference proteome</keyword>
<dbReference type="SUPFAM" id="SSF69572">
    <property type="entry name" value="Activating enzymes of the ubiquitin-like proteins"/>
    <property type="match status" value="1"/>
</dbReference>
<evidence type="ECO:0000313" key="12">
    <source>
        <dbReference type="EMBL" id="KKO44265.1"/>
    </source>
</evidence>
<comment type="subcellular location">
    <subcellularLocation>
        <location evidence="1">Membrane</location>
        <topology evidence="1">Single-pass membrane protein</topology>
    </subcellularLocation>
</comment>
<evidence type="ECO:0000256" key="5">
    <source>
        <dbReference type="ARBA" id="ARBA00022741"/>
    </source>
</evidence>
<dbReference type="InterPro" id="IPR035985">
    <property type="entry name" value="Ubiquitin-activating_enz"/>
</dbReference>
<dbReference type="AlphaFoldDB" id="A0A0M2V3Q1"/>
<dbReference type="PATRIC" id="fig|336831.14.peg.2113"/>
<gene>
    <name evidence="12" type="ORF">WG68_16650</name>
</gene>
<dbReference type="GO" id="GO:0061504">
    <property type="term" value="P:cyclic threonylcarbamoyladenosine biosynthetic process"/>
    <property type="evidence" value="ECO:0007669"/>
    <property type="project" value="TreeGrafter"/>
</dbReference>
<evidence type="ECO:0000259" key="11">
    <source>
        <dbReference type="Pfam" id="PF00899"/>
    </source>
</evidence>
<dbReference type="Proteomes" id="UP000034228">
    <property type="component" value="Unassembled WGS sequence"/>
</dbReference>
<dbReference type="PANTHER" id="PTHR43267:SF1">
    <property type="entry name" value="TRNA THREONYLCARBAMOYLADENOSINE DEHYDRATASE"/>
    <property type="match status" value="1"/>
</dbReference>
<sequence length="276" mass="29615">MSDYHLRFAGIARLYGVAALDIFASAHVCVIGIGGVGSWAAEALARSGIGKITLIDLDDVCISNINRQLHALTNTIGQDKVAVMAERIKAINPACIVHQIDDFISSDNLRQLITPEMDYVVDAIDSIKAKVALLAHCKRNKINVISTGGAGGQTDPTQIQIADLTQTINDPLLAKVRNTLRRDYNYSRNLKRRFGIDCVFSTEQLVYPQPDGSVCQQKTPQLTADGQSSSMRLDCSGGFGATTVVTASFGLAAVARVLQKLAKKANQASAVNDNTP</sequence>
<dbReference type="CDD" id="cd00755">
    <property type="entry name" value="YgdL_like"/>
    <property type="match status" value="1"/>
</dbReference>
<dbReference type="GO" id="GO:0016020">
    <property type="term" value="C:membrane"/>
    <property type="evidence" value="ECO:0007669"/>
    <property type="project" value="UniProtKB-SubCell"/>
</dbReference>
<reference evidence="12 13" key="1">
    <citation type="submission" date="2015-03" db="EMBL/GenBank/DDBJ databases">
        <title>Draft genome sequences of two protease-producing strains of Arsukibacterium isolated from two cold and alkaline environments.</title>
        <authorList>
            <person name="Lylloff J.E."/>
            <person name="Skov L.B."/>
            <person name="Jepsen M."/>
            <person name="Hallin P.F."/>
            <person name="Sorensen S.J."/>
            <person name="Stougaard P."/>
            <person name="Glaring M.A."/>
        </authorList>
    </citation>
    <scope>NUCLEOTIDE SEQUENCE [LARGE SCALE GENOMIC DNA]</scope>
    <source>
        <strain evidence="12 13">GCM72</strain>
    </source>
</reference>